<dbReference type="EMBL" id="SUMD01000002">
    <property type="protein sequence ID" value="TJZ80022.1"/>
    <property type="molecule type" value="Genomic_DNA"/>
</dbReference>
<keyword evidence="4" id="KW-1185">Reference proteome</keyword>
<keyword evidence="2" id="KW-0472">Membrane</keyword>
<dbReference type="RefSeq" id="WP_136907320.1">
    <property type="nucleotide sequence ID" value="NZ_SUMD01000002.1"/>
</dbReference>
<keyword evidence="2" id="KW-1133">Transmembrane helix</keyword>
<gene>
    <name evidence="3" type="ORF">FCG67_03785</name>
</gene>
<keyword evidence="2" id="KW-0812">Transmembrane</keyword>
<proteinExistence type="predicted"/>
<name>A0ABY2RNQ0_9NOCA</name>
<organism evidence="3 4">
    <name type="scientific">Rhodococcus oryzae</name>
    <dbReference type="NCBI Taxonomy" id="2571143"/>
    <lineage>
        <taxon>Bacteria</taxon>
        <taxon>Bacillati</taxon>
        <taxon>Actinomycetota</taxon>
        <taxon>Actinomycetes</taxon>
        <taxon>Mycobacteriales</taxon>
        <taxon>Nocardiaceae</taxon>
        <taxon>Rhodococcus</taxon>
    </lineage>
</organism>
<comment type="caution">
    <text evidence="3">The sequence shown here is derived from an EMBL/GenBank/DDBJ whole genome shotgun (WGS) entry which is preliminary data.</text>
</comment>
<accession>A0ABY2RNQ0</accession>
<dbReference type="Proteomes" id="UP000305109">
    <property type="component" value="Unassembled WGS sequence"/>
</dbReference>
<evidence type="ECO:0000313" key="4">
    <source>
        <dbReference type="Proteomes" id="UP000305109"/>
    </source>
</evidence>
<feature type="transmembrane region" description="Helical" evidence="2">
    <location>
        <begin position="55"/>
        <end position="75"/>
    </location>
</feature>
<evidence type="ECO:0000313" key="3">
    <source>
        <dbReference type="EMBL" id="TJZ80022.1"/>
    </source>
</evidence>
<evidence type="ECO:0000256" key="2">
    <source>
        <dbReference type="SAM" id="Phobius"/>
    </source>
</evidence>
<reference evidence="3 4" key="1">
    <citation type="submission" date="2019-04" db="EMBL/GenBank/DDBJ databases">
        <title>Rhodococcus oryzae sp. nov., a novel actinomycete isolated from rhizosphere soil of rice (Oryza sativa L.).</title>
        <authorList>
            <person name="Li C."/>
        </authorList>
    </citation>
    <scope>NUCLEOTIDE SEQUENCE [LARGE SCALE GENOMIC DNA]</scope>
    <source>
        <strain evidence="3 4">NEAU-CX67</strain>
    </source>
</reference>
<protein>
    <submittedName>
        <fullName evidence="3">Uncharacterized protein</fullName>
    </submittedName>
</protein>
<feature type="transmembrane region" description="Helical" evidence="2">
    <location>
        <begin position="30"/>
        <end position="49"/>
    </location>
</feature>
<evidence type="ECO:0000256" key="1">
    <source>
        <dbReference type="SAM" id="MobiDB-lite"/>
    </source>
</evidence>
<sequence>MTAPVEPNAGQIKPRSAGDPAPLNRWERTAAALAGVTGSVAGGVAVFVTDNQAGTAALLVAGVAFLLIGIQGTALKRIGSGDQVAEFDLRAANEVVDKAEAVRAAGQPERDVEALVDVAIMIDPSVEHRPFVREVRYAQRVGEALDRIFGQKSVLREPVWDRGRRPDFQLVVNGHDIDVEVLHHLWSLVDLELIAEEAARSGQPILAISDTTVPPWAMEFNSMDHAVPVEVVSWRGGNDDDLLQRAVLRLSR</sequence>
<feature type="region of interest" description="Disordered" evidence="1">
    <location>
        <begin position="1"/>
        <end position="22"/>
    </location>
</feature>